<feature type="region of interest" description="Disordered" evidence="2">
    <location>
        <begin position="176"/>
        <end position="322"/>
    </location>
</feature>
<comment type="caution">
    <text evidence="3">The sequence shown here is derived from an EMBL/GenBank/DDBJ whole genome shotgun (WGS) entry which is preliminary data.</text>
</comment>
<feature type="compositionally biased region" description="Basic and acidic residues" evidence="2">
    <location>
        <begin position="176"/>
        <end position="202"/>
    </location>
</feature>
<dbReference type="PROSITE" id="PS50005">
    <property type="entry name" value="TPR"/>
    <property type="match status" value="1"/>
</dbReference>
<feature type="compositionally biased region" description="Basic and acidic residues" evidence="2">
    <location>
        <begin position="211"/>
        <end position="226"/>
    </location>
</feature>
<proteinExistence type="predicted"/>
<feature type="compositionally biased region" description="Basic and acidic residues" evidence="2">
    <location>
        <begin position="297"/>
        <end position="322"/>
    </location>
</feature>
<dbReference type="Pfam" id="PF00515">
    <property type="entry name" value="TPR_1"/>
    <property type="match status" value="1"/>
</dbReference>
<dbReference type="EMBL" id="JAETXX010000001">
    <property type="protein sequence ID" value="MCF8713808.1"/>
    <property type="molecule type" value="Genomic_DNA"/>
</dbReference>
<dbReference type="SUPFAM" id="SSF48452">
    <property type="entry name" value="TPR-like"/>
    <property type="match status" value="1"/>
</dbReference>
<feature type="repeat" description="TPR" evidence="1">
    <location>
        <begin position="130"/>
        <end position="163"/>
    </location>
</feature>
<evidence type="ECO:0000313" key="3">
    <source>
        <dbReference type="EMBL" id="MCF8713808.1"/>
    </source>
</evidence>
<protein>
    <submittedName>
        <fullName evidence="3">Tetratricopeptide repeat protein</fullName>
    </submittedName>
</protein>
<dbReference type="InterPro" id="IPR011990">
    <property type="entry name" value="TPR-like_helical_dom_sf"/>
</dbReference>
<keyword evidence="4" id="KW-1185">Reference proteome</keyword>
<evidence type="ECO:0000313" key="4">
    <source>
        <dbReference type="Proteomes" id="UP000829517"/>
    </source>
</evidence>
<evidence type="ECO:0000256" key="1">
    <source>
        <dbReference type="PROSITE-ProRule" id="PRU00339"/>
    </source>
</evidence>
<evidence type="ECO:0000256" key="2">
    <source>
        <dbReference type="SAM" id="MobiDB-lite"/>
    </source>
</evidence>
<name>A0ABS9J049_9FLAO</name>
<dbReference type="InterPro" id="IPR019734">
    <property type="entry name" value="TPR_rpt"/>
</dbReference>
<dbReference type="Proteomes" id="UP000829517">
    <property type="component" value="Unassembled WGS sequence"/>
</dbReference>
<dbReference type="SMART" id="SM00028">
    <property type="entry name" value="TPR"/>
    <property type="match status" value="2"/>
</dbReference>
<feature type="compositionally biased region" description="Low complexity" evidence="2">
    <location>
        <begin position="274"/>
        <end position="287"/>
    </location>
</feature>
<dbReference type="RefSeq" id="WP_236957767.1">
    <property type="nucleotide sequence ID" value="NZ_JAETXX010000001.1"/>
</dbReference>
<dbReference type="Gene3D" id="1.25.40.10">
    <property type="entry name" value="Tetratricopeptide repeat domain"/>
    <property type="match status" value="2"/>
</dbReference>
<organism evidence="3 4">
    <name type="scientific">Joostella atrarenae</name>
    <dbReference type="NCBI Taxonomy" id="679257"/>
    <lineage>
        <taxon>Bacteria</taxon>
        <taxon>Pseudomonadati</taxon>
        <taxon>Bacteroidota</taxon>
        <taxon>Flavobacteriia</taxon>
        <taxon>Flavobacteriales</taxon>
        <taxon>Flavobacteriaceae</taxon>
        <taxon>Joostella</taxon>
    </lineage>
</organism>
<dbReference type="PROSITE" id="PS50293">
    <property type="entry name" value="TPR_REGION"/>
    <property type="match status" value="1"/>
</dbReference>
<accession>A0ABS9J049</accession>
<gene>
    <name evidence="3" type="ORF">JM658_03125</name>
</gene>
<feature type="compositionally biased region" description="Basic and acidic residues" evidence="2">
    <location>
        <begin position="234"/>
        <end position="273"/>
    </location>
</feature>
<keyword evidence="1" id="KW-0802">TPR repeat</keyword>
<reference evidence="3 4" key="1">
    <citation type="submission" date="2021-01" db="EMBL/GenBank/DDBJ databases">
        <title>Genome sequencing of Joostella atrarenae M1-2 (= KCTC 23194).</title>
        <authorList>
            <person name="Zakaria M.R."/>
            <person name="Lam M.Q."/>
            <person name="Chong C.S."/>
        </authorList>
    </citation>
    <scope>NUCLEOTIDE SEQUENCE [LARGE SCALE GENOMIC DNA]</scope>
    <source>
        <strain evidence="3 4">M1-2</strain>
    </source>
</reference>
<sequence>MSERKMKNNIKTIAIKERFSMDARIVFLTVLALFSVAQIAAQDSEALEKAKEKALSESKGYTYEGNEILSESDDAVAAEVEYRKAIAKSSANAKAKYNLGNVYYKDESMGEAFMRYKEAGTTAETKEERHSAYHNLGNVFMKNKEYQKAVEAYKEALRNDPSDEETRYNLALAKEMLKKQQDENKDNQNKDDQNQDENKDNQDNQDQNQDDQDKKDGDEGEDKKDDQGEEGDENKEGDNKDEQGENPEDKNQDEGKNDKQDQQKQNPEGKPEEQQQQPRPDQLSPQQVRNILEAMNNEEKKVQEKVNAEKIKGAPVKSEKDW</sequence>